<dbReference type="EMBL" id="VITY01000020">
    <property type="protein sequence ID" value="TWB87815.1"/>
    <property type="molecule type" value="Genomic_DNA"/>
</dbReference>
<feature type="domain" description="BD-FAE-like" evidence="2">
    <location>
        <begin position="29"/>
        <end position="131"/>
    </location>
</feature>
<reference evidence="3 4" key="1">
    <citation type="submission" date="2019-06" db="EMBL/GenBank/DDBJ databases">
        <title>Genomic Encyclopedia of Type Strains, Phase IV (KMG-V): Genome sequencing to study the core and pangenomes of soil and plant-associated prokaryotes.</title>
        <authorList>
            <person name="Whitman W."/>
        </authorList>
    </citation>
    <scope>NUCLEOTIDE SEQUENCE [LARGE SCALE GENOMIC DNA]</scope>
    <source>
        <strain evidence="3 4">BR 10355</strain>
    </source>
</reference>
<dbReference type="GO" id="GO:0016787">
    <property type="term" value="F:hydrolase activity"/>
    <property type="evidence" value="ECO:0007669"/>
    <property type="project" value="UniProtKB-KW"/>
</dbReference>
<dbReference type="InterPro" id="IPR049492">
    <property type="entry name" value="BD-FAE-like_dom"/>
</dbReference>
<evidence type="ECO:0000313" key="4">
    <source>
        <dbReference type="Proteomes" id="UP000321304"/>
    </source>
</evidence>
<dbReference type="InterPro" id="IPR029058">
    <property type="entry name" value="AB_hydrolase_fold"/>
</dbReference>
<keyword evidence="1" id="KW-0378">Hydrolase</keyword>
<dbReference type="AlphaFoldDB" id="A0A560KX64"/>
<accession>A0A560KX64</accession>
<dbReference type="RefSeq" id="WP_146992351.1">
    <property type="nucleotide sequence ID" value="NZ_VITY01000020.1"/>
</dbReference>
<comment type="caution">
    <text evidence="3">The sequence shown here is derived from an EMBL/GenBank/DDBJ whole genome shotgun (WGS) entry which is preliminary data.</text>
</comment>
<dbReference type="Pfam" id="PF20434">
    <property type="entry name" value="BD-FAE"/>
    <property type="match status" value="1"/>
</dbReference>
<organism evidence="3 4">
    <name type="scientific">Bradyrhizobium macuxiense</name>
    <dbReference type="NCBI Taxonomy" id="1755647"/>
    <lineage>
        <taxon>Bacteria</taxon>
        <taxon>Pseudomonadati</taxon>
        <taxon>Pseudomonadota</taxon>
        <taxon>Alphaproteobacteria</taxon>
        <taxon>Hyphomicrobiales</taxon>
        <taxon>Nitrobacteraceae</taxon>
        <taxon>Bradyrhizobium</taxon>
    </lineage>
</organism>
<name>A0A560KX64_9BRAD</name>
<dbReference type="Proteomes" id="UP000321304">
    <property type="component" value="Unassembled WGS sequence"/>
</dbReference>
<dbReference type="PANTHER" id="PTHR48081:SF8">
    <property type="entry name" value="ALPHA_BETA HYDROLASE FOLD-3 DOMAIN-CONTAINING PROTEIN-RELATED"/>
    <property type="match status" value="1"/>
</dbReference>
<evidence type="ECO:0000259" key="2">
    <source>
        <dbReference type="Pfam" id="PF20434"/>
    </source>
</evidence>
<dbReference type="Gene3D" id="3.40.50.1820">
    <property type="entry name" value="alpha/beta hydrolase"/>
    <property type="match status" value="1"/>
</dbReference>
<dbReference type="PANTHER" id="PTHR48081">
    <property type="entry name" value="AB HYDROLASE SUPERFAMILY PROTEIN C4A8.06C"/>
    <property type="match status" value="1"/>
</dbReference>
<protein>
    <submittedName>
        <fullName evidence="3">Acetyl esterase/lipase</fullName>
    </submittedName>
</protein>
<dbReference type="InterPro" id="IPR050300">
    <property type="entry name" value="GDXG_lipolytic_enzyme"/>
</dbReference>
<keyword evidence="4" id="KW-1185">Reference proteome</keyword>
<sequence>MREFDFDVEDIEYLRHPGQSLLARVFRPRGEGPFPCIVELHGGAWSQFDRTRGKSVHEALVRSGVVVVALDFRQGHQGAYPLSVADVNYGIRWVKANASVLKTHPGLVGLSGNSSGGHLAMLTAMRPRDPRYSAIPLQSEYRWDAGVRCVVMLWPVINPLGRYRYAKRLSAHESKPEWVDRIIHFHDGYWGSEDNMAEGNPMLALEKGEHVELPPAMWIQSQQDEVHNYVDKDAGSNLAEAERFTAAYAQAGGKIELLYFDAPMMFTTAHPTLPASVAALEKVVQFVHDHVCLEGEH</sequence>
<evidence type="ECO:0000256" key="1">
    <source>
        <dbReference type="ARBA" id="ARBA00022801"/>
    </source>
</evidence>
<gene>
    <name evidence="3" type="ORF">FBZ93_120113</name>
</gene>
<dbReference type="SUPFAM" id="SSF53474">
    <property type="entry name" value="alpha/beta-Hydrolases"/>
    <property type="match status" value="1"/>
</dbReference>
<dbReference type="OrthoDB" id="3647650at2"/>
<proteinExistence type="predicted"/>
<evidence type="ECO:0000313" key="3">
    <source>
        <dbReference type="EMBL" id="TWB87815.1"/>
    </source>
</evidence>